<protein>
    <submittedName>
        <fullName evidence="1">Uncharacterized protein</fullName>
    </submittedName>
</protein>
<keyword evidence="2" id="KW-1185">Reference proteome</keyword>
<dbReference type="Proteomes" id="UP000544331">
    <property type="component" value="Unassembled WGS sequence"/>
</dbReference>
<reference evidence="1 2" key="1">
    <citation type="submission" date="2020-05" db="EMBL/GenBank/DDBJ databases">
        <title>Identification and distribution of gene clusters putatively required for synthesis of sphingolipid metabolism inhibitors in phylogenetically diverse species of the filamentous fungus Fusarium.</title>
        <authorList>
            <person name="Kim H.-S."/>
            <person name="Busman M."/>
            <person name="Brown D.W."/>
            <person name="Divon H."/>
            <person name="Uhlig S."/>
            <person name="Proctor R.H."/>
        </authorList>
    </citation>
    <scope>NUCLEOTIDE SEQUENCE [LARGE SCALE GENOMIC DNA]</scope>
    <source>
        <strain evidence="1 2">NRRL 66235</strain>
    </source>
</reference>
<sequence length="161" mass="17821">MAFSRRPFATALARHSAHSIQEQIDLTDMKQKRKDVDNAAKVGGARYVLVGNPSHFKLQAPDHICESTYVSGIPAVPGLVANTQFAQRFLKPTGSFTTFQLSCSKHISNNARQTICPPIQQCASGTEDHLRVFGHQIEKRCTYRTTPSSTENIKILEGMGY</sequence>
<name>A0A8H5Z8M0_9HYPO</name>
<organism evidence="1 2">
    <name type="scientific">Fusarium mundagurra</name>
    <dbReference type="NCBI Taxonomy" id="1567541"/>
    <lineage>
        <taxon>Eukaryota</taxon>
        <taxon>Fungi</taxon>
        <taxon>Dikarya</taxon>
        <taxon>Ascomycota</taxon>
        <taxon>Pezizomycotina</taxon>
        <taxon>Sordariomycetes</taxon>
        <taxon>Hypocreomycetidae</taxon>
        <taxon>Hypocreales</taxon>
        <taxon>Nectriaceae</taxon>
        <taxon>Fusarium</taxon>
        <taxon>Fusarium fujikuroi species complex</taxon>
    </lineage>
</organism>
<dbReference type="EMBL" id="JAAOAN010000024">
    <property type="protein sequence ID" value="KAF5724810.1"/>
    <property type="molecule type" value="Genomic_DNA"/>
</dbReference>
<dbReference type="OrthoDB" id="5106981at2759"/>
<accession>A0A8H5Z8M0</accession>
<proteinExistence type="predicted"/>
<gene>
    <name evidence="1" type="ORF">FMUND_366</name>
</gene>
<dbReference type="AlphaFoldDB" id="A0A8H5Z8M0"/>
<evidence type="ECO:0000313" key="1">
    <source>
        <dbReference type="EMBL" id="KAF5724810.1"/>
    </source>
</evidence>
<evidence type="ECO:0000313" key="2">
    <source>
        <dbReference type="Proteomes" id="UP000544331"/>
    </source>
</evidence>
<comment type="caution">
    <text evidence="1">The sequence shown here is derived from an EMBL/GenBank/DDBJ whole genome shotgun (WGS) entry which is preliminary data.</text>
</comment>